<keyword evidence="2" id="KW-0560">Oxidoreductase</keyword>
<evidence type="ECO:0000313" key="2">
    <source>
        <dbReference type="EMBL" id="CAB3872504.1"/>
    </source>
</evidence>
<dbReference type="Gene3D" id="3.40.50.720">
    <property type="entry name" value="NAD(P)-binding Rossmann-like Domain"/>
    <property type="match status" value="1"/>
</dbReference>
<dbReference type="Proteomes" id="UP000494203">
    <property type="component" value="Unassembled WGS sequence"/>
</dbReference>
<dbReference type="EC" id="1.1.1.364" evidence="2"/>
<dbReference type="InterPro" id="IPR036291">
    <property type="entry name" value="NAD(P)-bd_dom_sf"/>
</dbReference>
<reference evidence="2 3" key="1">
    <citation type="submission" date="2020-04" db="EMBL/GenBank/DDBJ databases">
        <authorList>
            <person name="De Canck E."/>
        </authorList>
    </citation>
    <scope>NUCLEOTIDE SEQUENCE [LARGE SCALE GENOMIC DNA]</scope>
    <source>
        <strain evidence="2 3">LMG 26788</strain>
    </source>
</reference>
<dbReference type="GO" id="GO:0016491">
    <property type="term" value="F:oxidoreductase activity"/>
    <property type="evidence" value="ECO:0007669"/>
    <property type="project" value="UniProtKB-KW"/>
</dbReference>
<keyword evidence="3" id="KW-1185">Reference proteome</keyword>
<evidence type="ECO:0000313" key="3">
    <source>
        <dbReference type="Proteomes" id="UP000494203"/>
    </source>
</evidence>
<dbReference type="Pfam" id="PF01370">
    <property type="entry name" value="Epimerase"/>
    <property type="match status" value="1"/>
</dbReference>
<protein>
    <submittedName>
        <fullName evidence="2">dTDP-4-oxo-6-deoxy-D-allose reductase</fullName>
        <ecNumber evidence="2">1.1.1.364</ecNumber>
    </submittedName>
</protein>
<sequence>MKSPDSNLTSGRQRILVTGATGFVGRNLVQQLACEHEVLILSRREVPAFTQLGARCVLADLGVNADLISVLPSGGIDRIIHLAQSDGYRDFPGSALDMFQVNVASTAALLDYAAKTGVKGFVLASTGSVYEPYTKPMDEALAQAPESHYARTKLAAELLAQSYSKLFNVCALRLFFPYGPQQTGRLVPNLFQRVQAGEKVLLDGDAGGMVFTPTHIDDVVTILRTAAISGWQGAVNVATPEALSIKDVAQAIGRIIGREPSFERTGKAGQMTIVPPIAVLSALMPDFRFKPFEDGARFFGQA</sequence>
<evidence type="ECO:0000259" key="1">
    <source>
        <dbReference type="Pfam" id="PF01370"/>
    </source>
</evidence>
<dbReference type="PANTHER" id="PTHR43245">
    <property type="entry name" value="BIFUNCTIONAL POLYMYXIN RESISTANCE PROTEIN ARNA"/>
    <property type="match status" value="1"/>
</dbReference>
<proteinExistence type="predicted"/>
<dbReference type="InterPro" id="IPR050177">
    <property type="entry name" value="Lipid_A_modif_metabolic_enz"/>
</dbReference>
<gene>
    <name evidence="2" type="primary">chmD</name>
    <name evidence="2" type="ORF">LMG26788_02851</name>
</gene>
<name>A0A6S7D2C9_9BURK</name>
<dbReference type="RefSeq" id="WP_175133683.1">
    <property type="nucleotide sequence ID" value="NZ_CADIJV010000015.1"/>
</dbReference>
<organism evidence="2 3">
    <name type="scientific">Achromobacter pulmonis</name>
    <dbReference type="NCBI Taxonomy" id="1389932"/>
    <lineage>
        <taxon>Bacteria</taxon>
        <taxon>Pseudomonadati</taxon>
        <taxon>Pseudomonadota</taxon>
        <taxon>Betaproteobacteria</taxon>
        <taxon>Burkholderiales</taxon>
        <taxon>Alcaligenaceae</taxon>
        <taxon>Achromobacter</taxon>
    </lineage>
</organism>
<dbReference type="InterPro" id="IPR001509">
    <property type="entry name" value="Epimerase_deHydtase"/>
</dbReference>
<dbReference type="EMBL" id="CADIKZ010000007">
    <property type="protein sequence ID" value="CAB3872504.1"/>
    <property type="molecule type" value="Genomic_DNA"/>
</dbReference>
<feature type="domain" description="NAD-dependent epimerase/dehydratase" evidence="1">
    <location>
        <begin position="15"/>
        <end position="229"/>
    </location>
</feature>
<dbReference type="AlphaFoldDB" id="A0A6S7D2C9"/>
<dbReference type="CDD" id="cd08946">
    <property type="entry name" value="SDR_e"/>
    <property type="match status" value="1"/>
</dbReference>
<dbReference type="SUPFAM" id="SSF51735">
    <property type="entry name" value="NAD(P)-binding Rossmann-fold domains"/>
    <property type="match status" value="1"/>
</dbReference>
<accession>A0A6S7D2C9</accession>